<sequence length="69" mass="7487">MAERGRPSKGRRSAGYTVRFPAELGNVLDLARKQGCSSVSQWLADLACIEAGKPQLVRELNQGLLEEAS</sequence>
<dbReference type="Proteomes" id="UP000247569">
    <property type="component" value="Unassembled WGS sequence"/>
</dbReference>
<evidence type="ECO:0000313" key="1">
    <source>
        <dbReference type="EMBL" id="PXX53906.1"/>
    </source>
</evidence>
<reference evidence="1 2" key="1">
    <citation type="submission" date="2018-05" db="EMBL/GenBank/DDBJ databases">
        <title>Genomic Encyclopedia of Type Strains, Phase IV (KMG-IV): sequencing the most valuable type-strain genomes for metagenomic binning, comparative biology and taxonomic classification.</title>
        <authorList>
            <person name="Goeker M."/>
        </authorList>
    </citation>
    <scope>NUCLEOTIDE SEQUENCE [LARGE SCALE GENOMIC DNA]</scope>
    <source>
        <strain evidence="1 2">DSM 44704</strain>
    </source>
</reference>
<dbReference type="AlphaFoldDB" id="A0A318JR76"/>
<keyword evidence="2" id="KW-1185">Reference proteome</keyword>
<protein>
    <submittedName>
        <fullName evidence="1">Uncharacterized protein</fullName>
    </submittedName>
</protein>
<organism evidence="1 2">
    <name type="scientific">Nocardia tenerifensis</name>
    <dbReference type="NCBI Taxonomy" id="228006"/>
    <lineage>
        <taxon>Bacteria</taxon>
        <taxon>Bacillati</taxon>
        <taxon>Actinomycetota</taxon>
        <taxon>Actinomycetes</taxon>
        <taxon>Mycobacteriales</taxon>
        <taxon>Nocardiaceae</taxon>
        <taxon>Nocardia</taxon>
    </lineage>
</organism>
<evidence type="ECO:0000313" key="2">
    <source>
        <dbReference type="Proteomes" id="UP000247569"/>
    </source>
</evidence>
<comment type="caution">
    <text evidence="1">The sequence shown here is derived from an EMBL/GenBank/DDBJ whole genome shotgun (WGS) entry which is preliminary data.</text>
</comment>
<proteinExistence type="predicted"/>
<accession>A0A318JR76</accession>
<gene>
    <name evidence="1" type="ORF">DFR70_12627</name>
</gene>
<name>A0A318JR76_9NOCA</name>
<dbReference type="EMBL" id="QJKF01000026">
    <property type="protein sequence ID" value="PXX53906.1"/>
    <property type="molecule type" value="Genomic_DNA"/>
</dbReference>